<name>A0AAD8YGU2_9STRA</name>
<evidence type="ECO:0000313" key="2">
    <source>
        <dbReference type="EMBL" id="KAK1746271.1"/>
    </source>
</evidence>
<feature type="compositionally biased region" description="Basic and acidic residues" evidence="1">
    <location>
        <begin position="233"/>
        <end position="258"/>
    </location>
</feature>
<feature type="region of interest" description="Disordered" evidence="1">
    <location>
        <begin position="94"/>
        <end position="333"/>
    </location>
</feature>
<evidence type="ECO:0000313" key="3">
    <source>
        <dbReference type="Proteomes" id="UP001224775"/>
    </source>
</evidence>
<sequence>MSAVDKLPYERMAIDDKGRYTEEKAAYDAKNKSVAESNNKVGGGTSVPLSYPVKMGEHKHDAPLTHARGVDNASDVKMKYAEVINTEVVFKKEVNVANNDVPSSASQKASQKSPESVDVDLLVDPQEKIDSLKKEQENDVPLNNGNKENNNAPSSKVGKGLKGLGKSLAKAKSGVTRLFNSKSKSQEEEKSSKSRTVVCAGSYTAVVKKSGSSKDPVVDAKVNSGQGASGKSHSGETEGDKKNDFLQRKVEMKLKDDTNAMQANLNQATAQLRLNSSNDDDDDEDGTGSQQSADLLSGPCEDEGTPITSNTSNKSPKKVKAKTTSSDPPQAPANLARLAMIPLNRDDCASALKKLKGCPHEEPNYVTPVPEKDQNTVRNTIVLEEKDDANSHTTSLGNVTLGRSS</sequence>
<feature type="compositionally biased region" description="Polar residues" evidence="1">
    <location>
        <begin position="259"/>
        <end position="277"/>
    </location>
</feature>
<feature type="region of interest" description="Disordered" evidence="1">
    <location>
        <begin position="27"/>
        <end position="53"/>
    </location>
</feature>
<gene>
    <name evidence="2" type="ORF">QTG54_002878</name>
</gene>
<dbReference type="Proteomes" id="UP001224775">
    <property type="component" value="Unassembled WGS sequence"/>
</dbReference>
<feature type="compositionally biased region" description="Low complexity" evidence="1">
    <location>
        <begin position="154"/>
        <end position="174"/>
    </location>
</feature>
<feature type="compositionally biased region" description="Low complexity" evidence="1">
    <location>
        <begin position="102"/>
        <end position="114"/>
    </location>
</feature>
<keyword evidence="3" id="KW-1185">Reference proteome</keyword>
<reference evidence="2" key="1">
    <citation type="submission" date="2023-06" db="EMBL/GenBank/DDBJ databases">
        <title>Survivors Of The Sea: Transcriptome response of Skeletonema marinoi to long-term dormancy.</title>
        <authorList>
            <person name="Pinder M.I.M."/>
            <person name="Kourtchenko O."/>
            <person name="Robertson E.K."/>
            <person name="Larsson T."/>
            <person name="Maumus F."/>
            <person name="Osuna-Cruz C.M."/>
            <person name="Vancaester E."/>
            <person name="Stenow R."/>
            <person name="Vandepoele K."/>
            <person name="Ploug H."/>
            <person name="Bruchert V."/>
            <person name="Godhe A."/>
            <person name="Topel M."/>
        </authorList>
    </citation>
    <scope>NUCLEOTIDE SEQUENCE</scope>
    <source>
        <strain evidence="2">R05AC</strain>
    </source>
</reference>
<feature type="compositionally biased region" description="Polar residues" evidence="1">
    <location>
        <begin position="141"/>
        <end position="153"/>
    </location>
</feature>
<organism evidence="2 3">
    <name type="scientific">Skeletonema marinoi</name>
    <dbReference type="NCBI Taxonomy" id="267567"/>
    <lineage>
        <taxon>Eukaryota</taxon>
        <taxon>Sar</taxon>
        <taxon>Stramenopiles</taxon>
        <taxon>Ochrophyta</taxon>
        <taxon>Bacillariophyta</taxon>
        <taxon>Coscinodiscophyceae</taxon>
        <taxon>Thalassiosirophycidae</taxon>
        <taxon>Thalassiosirales</taxon>
        <taxon>Skeletonemataceae</taxon>
        <taxon>Skeletonema</taxon>
        <taxon>Skeletonema marinoi-dohrnii complex</taxon>
    </lineage>
</organism>
<feature type="compositionally biased region" description="Polar residues" evidence="1">
    <location>
        <begin position="223"/>
        <end position="232"/>
    </location>
</feature>
<proteinExistence type="predicted"/>
<protein>
    <submittedName>
        <fullName evidence="2">Uncharacterized protein</fullName>
    </submittedName>
</protein>
<feature type="compositionally biased region" description="Basic and acidic residues" evidence="1">
    <location>
        <begin position="125"/>
        <end position="137"/>
    </location>
</feature>
<dbReference type="EMBL" id="JATAAI010000004">
    <property type="protein sequence ID" value="KAK1746271.1"/>
    <property type="molecule type" value="Genomic_DNA"/>
</dbReference>
<evidence type="ECO:0000256" key="1">
    <source>
        <dbReference type="SAM" id="MobiDB-lite"/>
    </source>
</evidence>
<comment type="caution">
    <text evidence="2">The sequence shown here is derived from an EMBL/GenBank/DDBJ whole genome shotgun (WGS) entry which is preliminary data.</text>
</comment>
<accession>A0AAD8YGU2</accession>
<dbReference type="AlphaFoldDB" id="A0AAD8YGU2"/>